<name>A0A7X0G0F2_9ACTN</name>
<sequence>MGTYQKDGDKGGSGTPIKDEGDKGGQGGQGGQ</sequence>
<dbReference type="Proteomes" id="UP000546324">
    <property type="component" value="Unassembled WGS sequence"/>
</dbReference>
<dbReference type="EMBL" id="JACHMQ010000001">
    <property type="protein sequence ID" value="MBB6397134.1"/>
    <property type="molecule type" value="Genomic_DNA"/>
</dbReference>
<reference evidence="2 3" key="1">
    <citation type="submission" date="2020-08" db="EMBL/GenBank/DDBJ databases">
        <title>Sequencing the genomes of 1000 actinobacteria strains.</title>
        <authorList>
            <person name="Klenk H.-P."/>
        </authorList>
    </citation>
    <scope>NUCLEOTIDE SEQUENCE [LARGE SCALE GENOMIC DNA]</scope>
    <source>
        <strain evidence="2 3">DSM 43675</strain>
    </source>
</reference>
<comment type="caution">
    <text evidence="2">The sequence shown here is derived from an EMBL/GenBank/DDBJ whole genome shotgun (WGS) entry which is preliminary data.</text>
</comment>
<dbReference type="AlphaFoldDB" id="A0A7X0G0F2"/>
<accession>A0A7X0G0F2</accession>
<keyword evidence="3" id="KW-1185">Reference proteome</keyword>
<gene>
    <name evidence="2" type="ORF">BKA00_004048</name>
</gene>
<feature type="region of interest" description="Disordered" evidence="1">
    <location>
        <begin position="1"/>
        <end position="32"/>
    </location>
</feature>
<evidence type="ECO:0000313" key="3">
    <source>
        <dbReference type="Proteomes" id="UP000546324"/>
    </source>
</evidence>
<proteinExistence type="predicted"/>
<feature type="compositionally biased region" description="Basic and acidic residues" evidence="1">
    <location>
        <begin position="1"/>
        <end position="10"/>
    </location>
</feature>
<evidence type="ECO:0000256" key="1">
    <source>
        <dbReference type="SAM" id="MobiDB-lite"/>
    </source>
</evidence>
<evidence type="ECO:0000313" key="2">
    <source>
        <dbReference type="EMBL" id="MBB6397134.1"/>
    </source>
</evidence>
<protein>
    <submittedName>
        <fullName evidence="2">Uncharacterized protein</fullName>
    </submittedName>
</protein>
<organism evidence="2 3">
    <name type="scientific">Actinomadura coerulea</name>
    <dbReference type="NCBI Taxonomy" id="46159"/>
    <lineage>
        <taxon>Bacteria</taxon>
        <taxon>Bacillati</taxon>
        <taxon>Actinomycetota</taxon>
        <taxon>Actinomycetes</taxon>
        <taxon>Streptosporangiales</taxon>
        <taxon>Thermomonosporaceae</taxon>
        <taxon>Actinomadura</taxon>
    </lineage>
</organism>